<dbReference type="WBParaSite" id="maker-PairedContig_2748-snap-gene-0.5-mRNA-1">
    <property type="protein sequence ID" value="maker-PairedContig_2748-snap-gene-0.5-mRNA-1"/>
    <property type="gene ID" value="maker-PairedContig_2748-snap-gene-0.5"/>
</dbReference>
<feature type="region of interest" description="Disordered" evidence="1">
    <location>
        <begin position="96"/>
        <end position="121"/>
    </location>
</feature>
<feature type="compositionally biased region" description="Low complexity" evidence="1">
    <location>
        <begin position="112"/>
        <end position="121"/>
    </location>
</feature>
<accession>A0A1I8EKI0</accession>
<evidence type="ECO:0000256" key="1">
    <source>
        <dbReference type="SAM" id="MobiDB-lite"/>
    </source>
</evidence>
<sequence length="370" mass="40382">MIFLTLIFQEAERLEASRDEDEELGAVESVSFAMRPKDSDLQEIEEVELGADTEVDMNTEEDVIVDQKSGSQMCNSESEQACTSTEAEQSVVKKTESCSNNGLSEQSSPKDSVSSAQSVNPSSVSRIIHSLNNRQANVVNFTPLSSCKQSPPVTITSSQKLPGAPLSTVTANFPSNKFSETRKHSNSQRKSSPLEQAMREITSVTSADSQVSNNYQSSCVQQQSSWGVKQLPISSSSSLSNGNQLSTLHSISSYPLSSTCANDTFTTSQMTHQQPVFSSCSVQQRQLSSKNLQSQHSSAIRHASQISQQSIQEQVHQHQHSPIQHPYNYSSPAMTVQKAALPTCNIPQNASRAYNSVLPSQKPLKSEDML</sequence>
<organism evidence="2">
    <name type="scientific">Wuchereria bancrofti</name>
    <dbReference type="NCBI Taxonomy" id="6293"/>
    <lineage>
        <taxon>Eukaryota</taxon>
        <taxon>Metazoa</taxon>
        <taxon>Ecdysozoa</taxon>
        <taxon>Nematoda</taxon>
        <taxon>Chromadorea</taxon>
        <taxon>Rhabditida</taxon>
        <taxon>Spirurina</taxon>
        <taxon>Spiruromorpha</taxon>
        <taxon>Filarioidea</taxon>
        <taxon>Onchocercidae</taxon>
        <taxon>Wuchereria</taxon>
    </lineage>
</organism>
<proteinExistence type="predicted"/>
<protein>
    <submittedName>
        <fullName evidence="2">Uncharacterized protein</fullName>
    </submittedName>
</protein>
<evidence type="ECO:0000313" key="2">
    <source>
        <dbReference type="WBParaSite" id="maker-PairedContig_2748-snap-gene-0.5-mRNA-1"/>
    </source>
</evidence>
<feature type="region of interest" description="Disordered" evidence="1">
    <location>
        <begin position="174"/>
        <end position="195"/>
    </location>
</feature>
<dbReference type="STRING" id="6293.A0A1I8EKI0"/>
<reference evidence="2" key="1">
    <citation type="submission" date="2016-11" db="UniProtKB">
        <authorList>
            <consortium name="WormBaseParasite"/>
        </authorList>
    </citation>
    <scope>IDENTIFICATION</scope>
    <source>
        <strain evidence="2">pt0022</strain>
    </source>
</reference>
<feature type="compositionally biased region" description="Polar residues" evidence="1">
    <location>
        <begin position="97"/>
        <end position="111"/>
    </location>
</feature>
<dbReference type="AlphaFoldDB" id="A0A1I8EKI0"/>
<name>A0A1I8EKI0_WUCBA</name>